<gene>
    <name evidence="1 2" type="primary">LOC114329478</name>
</gene>
<organism evidence="1">
    <name type="scientific">Diabrotica virgifera virgifera</name>
    <name type="common">western corn rootworm</name>
    <dbReference type="NCBI Taxonomy" id="50390"/>
    <lineage>
        <taxon>Eukaryota</taxon>
        <taxon>Metazoa</taxon>
        <taxon>Ecdysozoa</taxon>
        <taxon>Arthropoda</taxon>
        <taxon>Hexapoda</taxon>
        <taxon>Insecta</taxon>
        <taxon>Pterygota</taxon>
        <taxon>Neoptera</taxon>
        <taxon>Endopterygota</taxon>
        <taxon>Coleoptera</taxon>
        <taxon>Polyphaga</taxon>
        <taxon>Cucujiformia</taxon>
        <taxon>Chrysomeloidea</taxon>
        <taxon>Chrysomelidae</taxon>
        <taxon>Galerucinae</taxon>
        <taxon>Diabroticina</taxon>
        <taxon>Diabroticites</taxon>
        <taxon>Diabrotica</taxon>
    </lineage>
</organism>
<name>A0A6P7FHG9_DIAVI</name>
<dbReference type="InterPro" id="IPR035979">
    <property type="entry name" value="RBD_domain_sf"/>
</dbReference>
<evidence type="ECO:0000313" key="2">
    <source>
        <dbReference type="RefSeq" id="XP_028134399.1"/>
    </source>
</evidence>
<dbReference type="CDD" id="cd00590">
    <property type="entry name" value="RRM_SF"/>
    <property type="match status" value="1"/>
</dbReference>
<sequence>MTQSPRSVRFVNLTKGTTSKELIQHIEETVILIRDQIEKVHMGMDYRLQLVFAYVIFNSHENAARVVGWMDKTTWKDLSLNVELVGPNLKYTEYHTKAIPQPLKNSRIQRPLSYQLTSRIQRPLSYSIDH</sequence>
<dbReference type="InterPro" id="IPR012677">
    <property type="entry name" value="Nucleotide-bd_a/b_plait_sf"/>
</dbReference>
<dbReference type="RefSeq" id="XP_028134397.1">
    <property type="nucleotide sequence ID" value="XM_028278596.1"/>
</dbReference>
<protein>
    <submittedName>
        <fullName evidence="1 2">Uncharacterized protein LOC114329478</fullName>
    </submittedName>
</protein>
<proteinExistence type="predicted"/>
<evidence type="ECO:0000313" key="1">
    <source>
        <dbReference type="RefSeq" id="XP_028134397.1"/>
    </source>
</evidence>
<dbReference type="SUPFAM" id="SSF54928">
    <property type="entry name" value="RNA-binding domain, RBD"/>
    <property type="match status" value="1"/>
</dbReference>
<dbReference type="RefSeq" id="XP_028134399.1">
    <property type="nucleotide sequence ID" value="XM_028278598.1"/>
</dbReference>
<dbReference type="AlphaFoldDB" id="A0A6P7FHG9"/>
<dbReference type="GO" id="GO:0003676">
    <property type="term" value="F:nucleic acid binding"/>
    <property type="evidence" value="ECO:0007669"/>
    <property type="project" value="InterPro"/>
</dbReference>
<accession>A0A6P7FHG9</accession>
<reference evidence="1 2" key="1">
    <citation type="submission" date="2025-04" db="UniProtKB">
        <authorList>
            <consortium name="RefSeq"/>
        </authorList>
    </citation>
    <scope>IDENTIFICATION</scope>
    <source>
        <tissue evidence="1 2">Whole insect</tissue>
    </source>
</reference>
<dbReference type="Gene3D" id="3.30.70.330">
    <property type="match status" value="1"/>
</dbReference>